<accession>A0A5B6TED4</accession>
<gene>
    <name evidence="1" type="ORF">FOA19_10065</name>
</gene>
<keyword evidence="2" id="KW-1185">Reference proteome</keyword>
<reference evidence="1 2" key="1">
    <citation type="submission" date="2019-07" db="EMBL/GenBank/DDBJ databases">
        <title>Rufibacter sp. nov., isolated from lake sediment.</title>
        <authorList>
            <person name="Qu J.-H."/>
        </authorList>
    </citation>
    <scope>NUCLEOTIDE SEQUENCE [LARGE SCALE GENOMIC DNA]</scope>
    <source>
        <strain evidence="1 2">NBS58-1</strain>
    </source>
</reference>
<dbReference type="OrthoDB" id="1441956at2"/>
<dbReference type="Proteomes" id="UP000324133">
    <property type="component" value="Unassembled WGS sequence"/>
</dbReference>
<dbReference type="RefSeq" id="WP_149090708.1">
    <property type="nucleotide sequence ID" value="NZ_VKKY01000002.1"/>
</dbReference>
<dbReference type="EMBL" id="VKKY01000002">
    <property type="protein sequence ID" value="KAA3437645.1"/>
    <property type="molecule type" value="Genomic_DNA"/>
</dbReference>
<organism evidence="1 2">
    <name type="scientific">Rufibacter hautae</name>
    <dbReference type="NCBI Taxonomy" id="2595005"/>
    <lineage>
        <taxon>Bacteria</taxon>
        <taxon>Pseudomonadati</taxon>
        <taxon>Bacteroidota</taxon>
        <taxon>Cytophagia</taxon>
        <taxon>Cytophagales</taxon>
        <taxon>Hymenobacteraceae</taxon>
        <taxon>Rufibacter</taxon>
    </lineage>
</organism>
<comment type="caution">
    <text evidence="1">The sequence shown here is derived from an EMBL/GenBank/DDBJ whole genome shotgun (WGS) entry which is preliminary data.</text>
</comment>
<sequence>MKWMEEQFPQRWADFDDALAGVNSNAIHLINDTAYILITNHDYQQEFGLIASQESCAALTAKLREAGFENFEAEEYVQNKN</sequence>
<dbReference type="AlphaFoldDB" id="A0A5B6TED4"/>
<proteinExistence type="predicted"/>
<name>A0A5B6TED4_9BACT</name>
<evidence type="ECO:0000313" key="2">
    <source>
        <dbReference type="Proteomes" id="UP000324133"/>
    </source>
</evidence>
<protein>
    <submittedName>
        <fullName evidence="1">Uncharacterized protein</fullName>
    </submittedName>
</protein>
<evidence type="ECO:0000313" key="1">
    <source>
        <dbReference type="EMBL" id="KAA3437645.1"/>
    </source>
</evidence>